<name>A0AAW2N0I6_SESRA</name>
<reference evidence="1" key="2">
    <citation type="journal article" date="2024" name="Plant">
        <title>Genomic evolution and insights into agronomic trait innovations of Sesamum species.</title>
        <authorList>
            <person name="Miao H."/>
            <person name="Wang L."/>
            <person name="Qu L."/>
            <person name="Liu H."/>
            <person name="Sun Y."/>
            <person name="Le M."/>
            <person name="Wang Q."/>
            <person name="Wei S."/>
            <person name="Zheng Y."/>
            <person name="Lin W."/>
            <person name="Duan Y."/>
            <person name="Cao H."/>
            <person name="Xiong S."/>
            <person name="Wang X."/>
            <person name="Wei L."/>
            <person name="Li C."/>
            <person name="Ma Q."/>
            <person name="Ju M."/>
            <person name="Zhao R."/>
            <person name="Li G."/>
            <person name="Mu C."/>
            <person name="Tian Q."/>
            <person name="Mei H."/>
            <person name="Zhang T."/>
            <person name="Gao T."/>
            <person name="Zhang H."/>
        </authorList>
    </citation>
    <scope>NUCLEOTIDE SEQUENCE</scope>
    <source>
        <strain evidence="1">G02</strain>
    </source>
</reference>
<dbReference type="Gene3D" id="3.60.10.10">
    <property type="entry name" value="Endonuclease/exonuclease/phosphatase"/>
    <property type="match status" value="1"/>
</dbReference>
<gene>
    <name evidence="1" type="ORF">Sradi_4868300</name>
</gene>
<comment type="caution">
    <text evidence="1">The sequence shown here is derived from an EMBL/GenBank/DDBJ whole genome shotgun (WGS) entry which is preliminary data.</text>
</comment>
<organism evidence="1">
    <name type="scientific">Sesamum radiatum</name>
    <name type="common">Black benniseed</name>
    <dbReference type="NCBI Taxonomy" id="300843"/>
    <lineage>
        <taxon>Eukaryota</taxon>
        <taxon>Viridiplantae</taxon>
        <taxon>Streptophyta</taxon>
        <taxon>Embryophyta</taxon>
        <taxon>Tracheophyta</taxon>
        <taxon>Spermatophyta</taxon>
        <taxon>Magnoliopsida</taxon>
        <taxon>eudicotyledons</taxon>
        <taxon>Gunneridae</taxon>
        <taxon>Pentapetalae</taxon>
        <taxon>asterids</taxon>
        <taxon>lamiids</taxon>
        <taxon>Lamiales</taxon>
        <taxon>Pedaliaceae</taxon>
        <taxon>Sesamum</taxon>
    </lineage>
</organism>
<accession>A0AAW2N0I6</accession>
<dbReference type="SUPFAM" id="SSF56219">
    <property type="entry name" value="DNase I-like"/>
    <property type="match status" value="1"/>
</dbReference>
<evidence type="ECO:0000313" key="1">
    <source>
        <dbReference type="EMBL" id="KAL0336564.1"/>
    </source>
</evidence>
<dbReference type="EMBL" id="JACGWJ010000021">
    <property type="protein sequence ID" value="KAL0336564.1"/>
    <property type="molecule type" value="Genomic_DNA"/>
</dbReference>
<dbReference type="AlphaFoldDB" id="A0AAW2N0I6"/>
<protein>
    <submittedName>
        <fullName evidence="1">Uncharacterized protein</fullName>
    </submittedName>
</protein>
<dbReference type="InterPro" id="IPR036691">
    <property type="entry name" value="Endo/exonu/phosph_ase_sf"/>
</dbReference>
<proteinExistence type="predicted"/>
<reference evidence="1" key="1">
    <citation type="submission" date="2020-06" db="EMBL/GenBank/DDBJ databases">
        <authorList>
            <person name="Li T."/>
            <person name="Hu X."/>
            <person name="Zhang T."/>
            <person name="Song X."/>
            <person name="Zhang H."/>
            <person name="Dai N."/>
            <person name="Sheng W."/>
            <person name="Hou X."/>
            <person name="Wei L."/>
        </authorList>
    </citation>
    <scope>NUCLEOTIDE SEQUENCE</scope>
    <source>
        <strain evidence="1">G02</strain>
        <tissue evidence="1">Leaf</tissue>
    </source>
</reference>
<sequence>MYEDSDVIGIGCWAALPDAMKIIAWSCQGLVYPWTVRSLNELIWLHNPALVFLSETKCKKHKCDIVKQRFNMFGVNVDSKGKERGLILLWLKDVNVILHSFLESHINAGIANADGILGWRFTGIYGHPKANQRGDTWRLLRTLRGASIHL</sequence>
<dbReference type="PANTHER" id="PTHR35218:SF9">
    <property type="entry name" value="ENDONUCLEASE_EXONUCLEASE_PHOSPHATASE DOMAIN-CONTAINING PROTEIN"/>
    <property type="match status" value="1"/>
</dbReference>
<dbReference type="PANTHER" id="PTHR35218">
    <property type="entry name" value="RNASE H DOMAIN-CONTAINING PROTEIN"/>
    <property type="match status" value="1"/>
</dbReference>